<dbReference type="SUPFAM" id="SSF57567">
    <property type="entry name" value="Serine protease inhibitors"/>
    <property type="match status" value="1"/>
</dbReference>
<sequence>CSSTLMATMCTAGCTCKKGYRRNDLGQCVKPRHCYLSTQQLFGEVLELNSLSVFPIPDPGCKDNEEWSSCASCEGKCDKSTKVSDLWEVNDINP</sequence>
<proteinExistence type="predicted"/>
<accession>A0A0C2CAC1</accession>
<dbReference type="EMBL" id="KN741665">
    <property type="protein sequence ID" value="KIH53253.1"/>
    <property type="molecule type" value="Genomic_DNA"/>
</dbReference>
<dbReference type="InterPro" id="IPR036084">
    <property type="entry name" value="Ser_inhib-like_sf"/>
</dbReference>
<keyword evidence="1" id="KW-0646">Protease inhibitor</keyword>
<evidence type="ECO:0000256" key="1">
    <source>
        <dbReference type="ARBA" id="ARBA00022900"/>
    </source>
</evidence>
<keyword evidence="3" id="KW-1185">Reference proteome</keyword>
<dbReference type="Gene3D" id="2.10.25.10">
    <property type="entry name" value="Laminin"/>
    <property type="match status" value="1"/>
</dbReference>
<dbReference type="CDD" id="cd19941">
    <property type="entry name" value="TIL"/>
    <property type="match status" value="1"/>
</dbReference>
<evidence type="ECO:0000313" key="2">
    <source>
        <dbReference type="EMBL" id="KIH53253.1"/>
    </source>
</evidence>
<feature type="non-terminal residue" evidence="2">
    <location>
        <position position="1"/>
    </location>
</feature>
<reference evidence="2 3" key="1">
    <citation type="submission" date="2013-12" db="EMBL/GenBank/DDBJ databases">
        <title>Draft genome of the parsitic nematode Ancylostoma duodenale.</title>
        <authorList>
            <person name="Mitreva M."/>
        </authorList>
    </citation>
    <scope>NUCLEOTIDE SEQUENCE [LARGE SCALE GENOMIC DNA]</scope>
    <source>
        <strain evidence="2 3">Zhejiang</strain>
    </source>
</reference>
<name>A0A0C2CAC1_9BILA</name>
<dbReference type="Proteomes" id="UP000054047">
    <property type="component" value="Unassembled WGS sequence"/>
</dbReference>
<gene>
    <name evidence="2" type="ORF">ANCDUO_16625</name>
</gene>
<protein>
    <submittedName>
        <fullName evidence="2">Uncharacterized protein</fullName>
    </submittedName>
</protein>
<evidence type="ECO:0000313" key="3">
    <source>
        <dbReference type="Proteomes" id="UP000054047"/>
    </source>
</evidence>
<dbReference type="GO" id="GO:0004867">
    <property type="term" value="F:serine-type endopeptidase inhibitor activity"/>
    <property type="evidence" value="ECO:0007669"/>
    <property type="project" value="UniProtKB-KW"/>
</dbReference>
<dbReference type="OrthoDB" id="152433at2759"/>
<keyword evidence="1" id="KW-0722">Serine protease inhibitor</keyword>
<organism evidence="2 3">
    <name type="scientific">Ancylostoma duodenale</name>
    <dbReference type="NCBI Taxonomy" id="51022"/>
    <lineage>
        <taxon>Eukaryota</taxon>
        <taxon>Metazoa</taxon>
        <taxon>Ecdysozoa</taxon>
        <taxon>Nematoda</taxon>
        <taxon>Chromadorea</taxon>
        <taxon>Rhabditida</taxon>
        <taxon>Rhabditina</taxon>
        <taxon>Rhabditomorpha</taxon>
        <taxon>Strongyloidea</taxon>
        <taxon>Ancylostomatidae</taxon>
        <taxon>Ancylostomatinae</taxon>
        <taxon>Ancylostoma</taxon>
    </lineage>
</organism>
<dbReference type="AlphaFoldDB" id="A0A0C2CAC1"/>